<protein>
    <submittedName>
        <fullName evidence="1">Lipoprotein</fullName>
    </submittedName>
</protein>
<dbReference type="EMBL" id="BAABCQ010000065">
    <property type="protein sequence ID" value="GAA3984508.1"/>
    <property type="molecule type" value="Genomic_DNA"/>
</dbReference>
<reference evidence="2" key="1">
    <citation type="journal article" date="2019" name="Int. J. Syst. Evol. Microbiol.">
        <title>The Global Catalogue of Microorganisms (GCM) 10K type strain sequencing project: providing services to taxonomists for standard genome sequencing and annotation.</title>
        <authorList>
            <consortium name="The Broad Institute Genomics Platform"/>
            <consortium name="The Broad Institute Genome Sequencing Center for Infectious Disease"/>
            <person name="Wu L."/>
            <person name="Ma J."/>
        </authorList>
    </citation>
    <scope>NUCLEOTIDE SEQUENCE [LARGE SCALE GENOMIC DNA]</scope>
    <source>
        <strain evidence="2">JCM 17027</strain>
    </source>
</reference>
<evidence type="ECO:0000313" key="1">
    <source>
        <dbReference type="EMBL" id="GAA3984508.1"/>
    </source>
</evidence>
<dbReference type="Gene3D" id="2.50.20.20">
    <property type="match status" value="1"/>
</dbReference>
<dbReference type="InterPro" id="IPR029046">
    <property type="entry name" value="LolA/LolB/LppX"/>
</dbReference>
<dbReference type="SUPFAM" id="SSF89392">
    <property type="entry name" value="Prokaryotic lipoproteins and lipoprotein localization factors"/>
    <property type="match status" value="1"/>
</dbReference>
<organism evidence="1 2">
    <name type="scientific">Streptomyces marokkonensis</name>
    <dbReference type="NCBI Taxonomy" id="324855"/>
    <lineage>
        <taxon>Bacteria</taxon>
        <taxon>Bacillati</taxon>
        <taxon>Actinomycetota</taxon>
        <taxon>Actinomycetes</taxon>
        <taxon>Kitasatosporales</taxon>
        <taxon>Streptomycetaceae</taxon>
        <taxon>Streptomyces</taxon>
    </lineage>
</organism>
<accession>A0ABP7QLE6</accession>
<sequence>MALAGVSALVLAGGAVGCGAEKKDGASGADRSVQQVLTAAYEKTSEAKSANVEMTMSMPAALDGGGDVTMSGVMGWDPTVMDVTMKGSMLATEPDAPEQVRMVWRDNVMYMDMGEAAAKDMDGKRWMKMDLAAAAESAGAEAGGEMLSGLENMNQSPVEQLALLLESPNLKRVGEEKVDGVTAQHYKGTLTVKEMMESNESLDVLEPKEREQLLKNVEKSGIKGYDTEVWVNDDDLPVRMDVGMDTPQGNVDMSMKLSDYGAKAEVEVPPAADTFDLFEMLKKLGEMSGDEAAFEEEMAELEALESGSGV</sequence>
<name>A0ABP7QLE6_9ACTN</name>
<comment type="caution">
    <text evidence="1">The sequence shown here is derived from an EMBL/GenBank/DDBJ whole genome shotgun (WGS) entry which is preliminary data.</text>
</comment>
<proteinExistence type="predicted"/>
<keyword evidence="1" id="KW-0449">Lipoprotein</keyword>
<evidence type="ECO:0000313" key="2">
    <source>
        <dbReference type="Proteomes" id="UP001500034"/>
    </source>
</evidence>
<keyword evidence="2" id="KW-1185">Reference proteome</keyword>
<gene>
    <name evidence="1" type="ORF">GCM10022384_36270</name>
</gene>
<dbReference type="Proteomes" id="UP001500034">
    <property type="component" value="Unassembled WGS sequence"/>
</dbReference>